<protein>
    <submittedName>
        <fullName evidence="4">Fructose-bisphosphate aldolase</fullName>
    </submittedName>
</protein>
<evidence type="ECO:0000256" key="2">
    <source>
        <dbReference type="ARBA" id="ARBA00023239"/>
    </source>
</evidence>
<dbReference type="GO" id="GO:0016832">
    <property type="term" value="F:aldehyde-lyase activity"/>
    <property type="evidence" value="ECO:0007669"/>
    <property type="project" value="TreeGrafter"/>
</dbReference>
<dbReference type="SUPFAM" id="SSF53639">
    <property type="entry name" value="AraD/HMP-PK domain-like"/>
    <property type="match status" value="1"/>
</dbReference>
<dbReference type="EMBL" id="PNIE01000033">
    <property type="protein sequence ID" value="PMP63508.1"/>
    <property type="molecule type" value="Genomic_DNA"/>
</dbReference>
<evidence type="ECO:0000256" key="1">
    <source>
        <dbReference type="ARBA" id="ARBA00022723"/>
    </source>
</evidence>
<comment type="caution">
    <text evidence="4">The sequence shown here is derived from an EMBL/GenBank/DDBJ whole genome shotgun (WGS) entry which is preliminary data.</text>
</comment>
<dbReference type="Pfam" id="PF00596">
    <property type="entry name" value="Aldolase_II"/>
    <property type="match status" value="1"/>
</dbReference>
<gene>
    <name evidence="4" type="ORF">C0197_02485</name>
</gene>
<dbReference type="AlphaFoldDB" id="A0A2N7PK95"/>
<reference evidence="4 5" key="1">
    <citation type="submission" date="2018-01" db="EMBL/GenBank/DDBJ databases">
        <title>Metagenomic assembled genomes from two thermal pools in the Uzon Caldera, Kamchatka, Russia.</title>
        <authorList>
            <person name="Wilkins L."/>
            <person name="Ettinger C."/>
        </authorList>
    </citation>
    <scope>NUCLEOTIDE SEQUENCE [LARGE SCALE GENOMIC DNA]</scope>
    <source>
        <strain evidence="4">ZAV-15</strain>
    </source>
</reference>
<keyword evidence="1" id="KW-0479">Metal-binding</keyword>
<dbReference type="SMART" id="SM01007">
    <property type="entry name" value="Aldolase_II"/>
    <property type="match status" value="1"/>
</dbReference>
<dbReference type="GO" id="GO:0019323">
    <property type="term" value="P:pentose catabolic process"/>
    <property type="evidence" value="ECO:0007669"/>
    <property type="project" value="TreeGrafter"/>
</dbReference>
<name>A0A2N7PK95_9BACT</name>
<dbReference type="GO" id="GO:0046872">
    <property type="term" value="F:metal ion binding"/>
    <property type="evidence" value="ECO:0007669"/>
    <property type="project" value="UniProtKB-KW"/>
</dbReference>
<accession>A0A2N7PK95</accession>
<dbReference type="InterPro" id="IPR001303">
    <property type="entry name" value="Aldolase_II/adducin_N"/>
</dbReference>
<dbReference type="Gene3D" id="3.40.225.10">
    <property type="entry name" value="Class II aldolase/adducin N-terminal domain"/>
    <property type="match status" value="1"/>
</dbReference>
<evidence type="ECO:0000259" key="3">
    <source>
        <dbReference type="SMART" id="SM01007"/>
    </source>
</evidence>
<dbReference type="InterPro" id="IPR050197">
    <property type="entry name" value="Aldolase_class_II_sugar_metab"/>
</dbReference>
<dbReference type="InterPro" id="IPR036409">
    <property type="entry name" value="Aldolase_II/adducin_N_sf"/>
</dbReference>
<evidence type="ECO:0000313" key="5">
    <source>
        <dbReference type="Proteomes" id="UP000235731"/>
    </source>
</evidence>
<feature type="domain" description="Class II aldolase/adducin N-terminal" evidence="3">
    <location>
        <begin position="6"/>
        <end position="179"/>
    </location>
</feature>
<dbReference type="Proteomes" id="UP000235731">
    <property type="component" value="Unassembled WGS sequence"/>
</dbReference>
<keyword evidence="2" id="KW-0456">Lyase</keyword>
<dbReference type="GO" id="GO:0005829">
    <property type="term" value="C:cytosol"/>
    <property type="evidence" value="ECO:0007669"/>
    <property type="project" value="TreeGrafter"/>
</dbReference>
<organism evidence="4 5">
    <name type="scientific">Caldimicrobium thiodismutans</name>
    <dbReference type="NCBI Taxonomy" id="1653476"/>
    <lineage>
        <taxon>Bacteria</taxon>
        <taxon>Pseudomonadati</taxon>
        <taxon>Thermodesulfobacteriota</taxon>
        <taxon>Thermodesulfobacteria</taxon>
        <taxon>Thermodesulfobacteriales</taxon>
        <taxon>Thermodesulfobacteriaceae</taxon>
        <taxon>Caldimicrobium</taxon>
    </lineage>
</organism>
<evidence type="ECO:0000313" key="4">
    <source>
        <dbReference type="EMBL" id="PMP63508.1"/>
    </source>
</evidence>
<proteinExistence type="predicted"/>
<dbReference type="PANTHER" id="PTHR22789:SF0">
    <property type="entry name" value="3-OXO-TETRONATE 4-PHOSPHATE DECARBOXYLASE-RELATED"/>
    <property type="match status" value="1"/>
</dbReference>
<sequence length="186" mass="21088">MKDLKEELLFWTKYLAKKGLLTGSEGNLSVRAGEGFFITPSGRIKETLEKRDLSYVTLEGEIISGRPSSEWGLHLKIYQKIPEAGAVVHAHPPFVLILERCGFDFKEFFHPEARLILKELSLLPYFPPGSKNLWEFASNLCRNNCVVILKRHGVVSWGKTLEEAVNYVLILEKLAYIEYSFVGGKA</sequence>
<dbReference type="PANTHER" id="PTHR22789">
    <property type="entry name" value="FUCULOSE PHOSPHATE ALDOLASE"/>
    <property type="match status" value="1"/>
</dbReference>